<accession>A0A251SU96</accession>
<evidence type="ECO:0000313" key="1">
    <source>
        <dbReference type="EMBL" id="KAF5773999.1"/>
    </source>
</evidence>
<reference evidence="2" key="2">
    <citation type="submission" date="2017-02" db="EMBL/GenBank/DDBJ databases">
        <title>Sunflower complete genome.</title>
        <authorList>
            <person name="Langlade N."/>
            <person name="Munos S."/>
        </authorList>
    </citation>
    <scope>NUCLEOTIDE SEQUENCE [LARGE SCALE GENOMIC DNA]</scope>
    <source>
        <tissue evidence="2">Leaves</tissue>
    </source>
</reference>
<sequence>MSVWLLHIRRKKLSHKRALPPWKKTVEEQKTQNKALELLAEDLGADCKWLLARGIPLIADRLVKSDEIAKYMFELGGAAYDSGRKDGYGEGKAAALAKDKDHQFELYKVDCTANYMAKRQEYEFLEFGIIKVIEKLTRKGIAVKTLKKVLEDADVETSGTGTSHQV</sequence>
<evidence type="ECO:0000313" key="2">
    <source>
        <dbReference type="EMBL" id="OTG02103.1"/>
    </source>
</evidence>
<keyword evidence="3" id="KW-1185">Reference proteome</keyword>
<reference evidence="1" key="3">
    <citation type="submission" date="2020-06" db="EMBL/GenBank/DDBJ databases">
        <title>Helianthus annuus Genome sequencing and assembly Release 2.</title>
        <authorList>
            <person name="Gouzy J."/>
            <person name="Langlade N."/>
            <person name="Munos S."/>
        </authorList>
    </citation>
    <scope>NUCLEOTIDE SEQUENCE</scope>
    <source>
        <tissue evidence="1">Leaves</tissue>
    </source>
</reference>
<dbReference type="Gramene" id="mRNA:HanXRQr2_Chr13g0595191">
    <property type="protein sequence ID" value="mRNA:HanXRQr2_Chr13g0595191"/>
    <property type="gene ID" value="HanXRQr2_Chr13g0595191"/>
</dbReference>
<dbReference type="EMBL" id="MNCJ02000328">
    <property type="protein sequence ID" value="KAF5773999.1"/>
    <property type="molecule type" value="Genomic_DNA"/>
</dbReference>
<protein>
    <submittedName>
        <fullName evidence="2">Uncharacterized protein</fullName>
    </submittedName>
</protein>
<proteinExistence type="predicted"/>
<reference evidence="1 3" key="1">
    <citation type="journal article" date="2017" name="Nature">
        <title>The sunflower genome provides insights into oil metabolism, flowering and Asterid evolution.</title>
        <authorList>
            <person name="Badouin H."/>
            <person name="Gouzy J."/>
            <person name="Grassa C.J."/>
            <person name="Murat F."/>
            <person name="Staton S.E."/>
            <person name="Cottret L."/>
            <person name="Lelandais-Briere C."/>
            <person name="Owens G.L."/>
            <person name="Carrere S."/>
            <person name="Mayjonade B."/>
            <person name="Legrand L."/>
            <person name="Gill N."/>
            <person name="Kane N.C."/>
            <person name="Bowers J.E."/>
            <person name="Hubner S."/>
            <person name="Bellec A."/>
            <person name="Berard A."/>
            <person name="Berges H."/>
            <person name="Blanchet N."/>
            <person name="Boniface M.C."/>
            <person name="Brunel D."/>
            <person name="Catrice O."/>
            <person name="Chaidir N."/>
            <person name="Claudel C."/>
            <person name="Donnadieu C."/>
            <person name="Faraut T."/>
            <person name="Fievet G."/>
            <person name="Helmstetter N."/>
            <person name="King M."/>
            <person name="Knapp S.J."/>
            <person name="Lai Z."/>
            <person name="Le Paslier M.C."/>
            <person name="Lippi Y."/>
            <person name="Lorenzon L."/>
            <person name="Mandel J.R."/>
            <person name="Marage G."/>
            <person name="Marchand G."/>
            <person name="Marquand E."/>
            <person name="Bret-Mestries E."/>
            <person name="Morien E."/>
            <person name="Nambeesan S."/>
            <person name="Nguyen T."/>
            <person name="Pegot-Espagnet P."/>
            <person name="Pouilly N."/>
            <person name="Raftis F."/>
            <person name="Sallet E."/>
            <person name="Schiex T."/>
            <person name="Thomas J."/>
            <person name="Vandecasteele C."/>
            <person name="Vares D."/>
            <person name="Vear F."/>
            <person name="Vautrin S."/>
            <person name="Crespi M."/>
            <person name="Mangin B."/>
            <person name="Burke J.M."/>
            <person name="Salse J."/>
            <person name="Munos S."/>
            <person name="Vincourt P."/>
            <person name="Rieseberg L.H."/>
            <person name="Langlade N.B."/>
        </authorList>
    </citation>
    <scope>NUCLEOTIDE SEQUENCE [LARGE SCALE GENOMIC DNA]</scope>
    <source>
        <strain evidence="3">cv. SF193</strain>
        <tissue evidence="1">Leaves</tissue>
    </source>
</reference>
<dbReference type="InParanoid" id="A0A251SU96"/>
<gene>
    <name evidence="2" type="ORF">HannXRQ_Chr13g0409321</name>
    <name evidence="1" type="ORF">HanXRQr2_Chr13g0595191</name>
</gene>
<dbReference type="EMBL" id="CM007902">
    <property type="protein sequence ID" value="OTG02103.1"/>
    <property type="molecule type" value="Genomic_DNA"/>
</dbReference>
<evidence type="ECO:0000313" key="3">
    <source>
        <dbReference type="Proteomes" id="UP000215914"/>
    </source>
</evidence>
<organism evidence="2 3">
    <name type="scientific">Helianthus annuus</name>
    <name type="common">Common sunflower</name>
    <dbReference type="NCBI Taxonomy" id="4232"/>
    <lineage>
        <taxon>Eukaryota</taxon>
        <taxon>Viridiplantae</taxon>
        <taxon>Streptophyta</taxon>
        <taxon>Embryophyta</taxon>
        <taxon>Tracheophyta</taxon>
        <taxon>Spermatophyta</taxon>
        <taxon>Magnoliopsida</taxon>
        <taxon>eudicotyledons</taxon>
        <taxon>Gunneridae</taxon>
        <taxon>Pentapetalae</taxon>
        <taxon>asterids</taxon>
        <taxon>campanulids</taxon>
        <taxon>Asterales</taxon>
        <taxon>Asteraceae</taxon>
        <taxon>Asteroideae</taxon>
        <taxon>Heliantheae alliance</taxon>
        <taxon>Heliantheae</taxon>
        <taxon>Helianthus</taxon>
    </lineage>
</organism>
<name>A0A251SU96_HELAN</name>
<dbReference type="Proteomes" id="UP000215914">
    <property type="component" value="Chromosome 13"/>
</dbReference>
<dbReference type="AlphaFoldDB" id="A0A251SU96"/>